<dbReference type="AlphaFoldDB" id="A0AAN6X5L8"/>
<feature type="compositionally biased region" description="Basic and acidic residues" evidence="1">
    <location>
        <begin position="67"/>
        <end position="79"/>
    </location>
</feature>
<feature type="region of interest" description="Disordered" evidence="1">
    <location>
        <begin position="1"/>
        <end position="82"/>
    </location>
</feature>
<evidence type="ECO:0000256" key="1">
    <source>
        <dbReference type="SAM" id="MobiDB-lite"/>
    </source>
</evidence>
<evidence type="ECO:0000313" key="3">
    <source>
        <dbReference type="Proteomes" id="UP001303160"/>
    </source>
</evidence>
<organism evidence="2 3">
    <name type="scientific">Triangularia verruculosa</name>
    <dbReference type="NCBI Taxonomy" id="2587418"/>
    <lineage>
        <taxon>Eukaryota</taxon>
        <taxon>Fungi</taxon>
        <taxon>Dikarya</taxon>
        <taxon>Ascomycota</taxon>
        <taxon>Pezizomycotina</taxon>
        <taxon>Sordariomycetes</taxon>
        <taxon>Sordariomycetidae</taxon>
        <taxon>Sordariales</taxon>
        <taxon>Podosporaceae</taxon>
        <taxon>Triangularia</taxon>
    </lineage>
</organism>
<accession>A0AAN6X5L8</accession>
<feature type="compositionally biased region" description="Polar residues" evidence="1">
    <location>
        <begin position="49"/>
        <end position="65"/>
    </location>
</feature>
<dbReference type="Proteomes" id="UP001303160">
    <property type="component" value="Unassembled WGS sequence"/>
</dbReference>
<sequence>MSSYDGSFFRDPDEPLTRAEDHEDLHSPYASTYHRQAPKPILIHDSATRSHTPSLSKQYRASLTPQERAEDRANRERASHSPWNVPLRVNTVDENPQPGKSVPPVDANVEVWSGLPPKGHKVVWYEGKKMRVTYHIEGTYYDRHGNKYSGTGEMFSKDIEKVVYTPPNNMDLLQQAQYAPTDYDASAQAWQLSQGSSLSNAGVMSTEEGA</sequence>
<protein>
    <submittedName>
        <fullName evidence="2">Uncharacterized protein</fullName>
    </submittedName>
</protein>
<gene>
    <name evidence="2" type="ORF">QBC40DRAFT_302020</name>
</gene>
<keyword evidence="3" id="KW-1185">Reference proteome</keyword>
<reference evidence="2" key="1">
    <citation type="journal article" date="2023" name="Mol. Phylogenet. Evol.">
        <title>Genome-scale phylogeny and comparative genomics of the fungal order Sordariales.</title>
        <authorList>
            <person name="Hensen N."/>
            <person name="Bonometti L."/>
            <person name="Westerberg I."/>
            <person name="Brannstrom I.O."/>
            <person name="Guillou S."/>
            <person name="Cros-Aarteil S."/>
            <person name="Calhoun S."/>
            <person name="Haridas S."/>
            <person name="Kuo A."/>
            <person name="Mondo S."/>
            <person name="Pangilinan J."/>
            <person name="Riley R."/>
            <person name="LaButti K."/>
            <person name="Andreopoulos B."/>
            <person name="Lipzen A."/>
            <person name="Chen C."/>
            <person name="Yan M."/>
            <person name="Daum C."/>
            <person name="Ng V."/>
            <person name="Clum A."/>
            <person name="Steindorff A."/>
            <person name="Ohm R.A."/>
            <person name="Martin F."/>
            <person name="Silar P."/>
            <person name="Natvig D.O."/>
            <person name="Lalanne C."/>
            <person name="Gautier V."/>
            <person name="Ament-Velasquez S.L."/>
            <person name="Kruys A."/>
            <person name="Hutchinson M.I."/>
            <person name="Powell A.J."/>
            <person name="Barry K."/>
            <person name="Miller A.N."/>
            <person name="Grigoriev I.V."/>
            <person name="Debuchy R."/>
            <person name="Gladieux P."/>
            <person name="Hiltunen Thoren M."/>
            <person name="Johannesson H."/>
        </authorList>
    </citation>
    <scope>NUCLEOTIDE SEQUENCE</scope>
    <source>
        <strain evidence="2">CBS 315.58</strain>
    </source>
</reference>
<reference evidence="2" key="2">
    <citation type="submission" date="2023-05" db="EMBL/GenBank/DDBJ databases">
        <authorList>
            <consortium name="Lawrence Berkeley National Laboratory"/>
            <person name="Steindorff A."/>
            <person name="Hensen N."/>
            <person name="Bonometti L."/>
            <person name="Westerberg I."/>
            <person name="Brannstrom I.O."/>
            <person name="Guillou S."/>
            <person name="Cros-Aarteil S."/>
            <person name="Calhoun S."/>
            <person name="Haridas S."/>
            <person name="Kuo A."/>
            <person name="Mondo S."/>
            <person name="Pangilinan J."/>
            <person name="Riley R."/>
            <person name="Labutti K."/>
            <person name="Andreopoulos B."/>
            <person name="Lipzen A."/>
            <person name="Chen C."/>
            <person name="Yanf M."/>
            <person name="Daum C."/>
            <person name="Ng V."/>
            <person name="Clum A."/>
            <person name="Ohm R."/>
            <person name="Martin F."/>
            <person name="Silar P."/>
            <person name="Natvig D."/>
            <person name="Lalanne C."/>
            <person name="Gautier V."/>
            <person name="Ament-Velasquez S.L."/>
            <person name="Kruys A."/>
            <person name="Hutchinson M.I."/>
            <person name="Powell A.J."/>
            <person name="Barry K."/>
            <person name="Miller A.N."/>
            <person name="Grigoriev I.V."/>
            <person name="Debuchy R."/>
            <person name="Gladieux P."/>
            <person name="Thoren M.H."/>
            <person name="Johannesson H."/>
        </authorList>
    </citation>
    <scope>NUCLEOTIDE SEQUENCE</scope>
    <source>
        <strain evidence="2">CBS 315.58</strain>
    </source>
</reference>
<proteinExistence type="predicted"/>
<comment type="caution">
    <text evidence="2">The sequence shown here is derived from an EMBL/GenBank/DDBJ whole genome shotgun (WGS) entry which is preliminary data.</text>
</comment>
<dbReference type="EMBL" id="MU864055">
    <property type="protein sequence ID" value="KAK4194523.1"/>
    <property type="molecule type" value="Genomic_DNA"/>
</dbReference>
<evidence type="ECO:0000313" key="2">
    <source>
        <dbReference type="EMBL" id="KAK4194523.1"/>
    </source>
</evidence>
<feature type="compositionally biased region" description="Basic and acidic residues" evidence="1">
    <location>
        <begin position="8"/>
        <end position="26"/>
    </location>
</feature>
<name>A0AAN6X5L8_9PEZI</name>